<dbReference type="Gene3D" id="3.30.450.20">
    <property type="entry name" value="PAS domain"/>
    <property type="match status" value="1"/>
</dbReference>
<proteinExistence type="predicted"/>
<reference evidence="8 9" key="1">
    <citation type="journal article" date="2019" name="Nat. Med.">
        <title>A library of human gut bacterial isolates paired with longitudinal multiomics data enables mechanistic microbiome research.</title>
        <authorList>
            <person name="Poyet M."/>
            <person name="Groussin M."/>
            <person name="Gibbons S.M."/>
            <person name="Avila-Pacheco J."/>
            <person name="Jiang X."/>
            <person name="Kearney S.M."/>
            <person name="Perrotta A.R."/>
            <person name="Berdy B."/>
            <person name="Zhao S."/>
            <person name="Lieberman T.D."/>
            <person name="Swanson P.K."/>
            <person name="Smith M."/>
            <person name="Roesemann S."/>
            <person name="Alexander J.E."/>
            <person name="Rich S.A."/>
            <person name="Livny J."/>
            <person name="Vlamakis H."/>
            <person name="Clish C."/>
            <person name="Bullock K."/>
            <person name="Deik A."/>
            <person name="Scott J."/>
            <person name="Pierce K.A."/>
            <person name="Xavier R.J."/>
            <person name="Alm E.J."/>
        </authorList>
    </citation>
    <scope>NUCLEOTIDE SEQUENCE [LARGE SCALE GENOMIC DNA]</scope>
    <source>
        <strain evidence="8 9">BIOML-A2</strain>
    </source>
</reference>
<keyword evidence="4 6" id="KW-1133">Transmembrane helix</keyword>
<evidence type="ECO:0000256" key="6">
    <source>
        <dbReference type="SAM" id="Phobius"/>
    </source>
</evidence>
<organism evidence="8 9">
    <name type="scientific">Parasutterella excrementihominis</name>
    <dbReference type="NCBI Taxonomy" id="487175"/>
    <lineage>
        <taxon>Bacteria</taxon>
        <taxon>Pseudomonadati</taxon>
        <taxon>Pseudomonadota</taxon>
        <taxon>Betaproteobacteria</taxon>
        <taxon>Burkholderiales</taxon>
        <taxon>Sutterellaceae</taxon>
        <taxon>Parasutterella</taxon>
    </lineage>
</organism>
<dbReference type="GO" id="GO:0005886">
    <property type="term" value="C:plasma membrane"/>
    <property type="evidence" value="ECO:0007669"/>
    <property type="project" value="UniProtKB-SubCell"/>
</dbReference>
<keyword evidence="2" id="KW-1003">Cell membrane</keyword>
<name>A0A6I3S395_9BURK</name>
<dbReference type="EMBL" id="WNCL01000028">
    <property type="protein sequence ID" value="MTU43768.1"/>
    <property type="molecule type" value="Genomic_DNA"/>
</dbReference>
<dbReference type="AlphaFoldDB" id="A0A6I3S395"/>
<protein>
    <recommendedName>
        <fullName evidence="7">Cache domain-containing protein</fullName>
    </recommendedName>
</protein>
<keyword evidence="3 6" id="KW-0812">Transmembrane</keyword>
<gene>
    <name evidence="8" type="ORF">GMD42_09080</name>
</gene>
<dbReference type="InterPro" id="IPR033479">
    <property type="entry name" value="dCache_1"/>
</dbReference>
<keyword evidence="5 6" id="KW-0472">Membrane</keyword>
<dbReference type="CDD" id="cd18773">
    <property type="entry name" value="PDC1_HK_sensor"/>
    <property type="match status" value="1"/>
</dbReference>
<evidence type="ECO:0000313" key="8">
    <source>
        <dbReference type="EMBL" id="MTU43768.1"/>
    </source>
</evidence>
<comment type="caution">
    <text evidence="8">The sequence shown here is derived from an EMBL/GenBank/DDBJ whole genome shotgun (WGS) entry which is preliminary data.</text>
</comment>
<dbReference type="RefSeq" id="WP_149879640.1">
    <property type="nucleotide sequence ID" value="NZ_CAUDBR010000026.1"/>
</dbReference>
<evidence type="ECO:0000256" key="1">
    <source>
        <dbReference type="ARBA" id="ARBA00004651"/>
    </source>
</evidence>
<feature type="domain" description="Cache" evidence="7">
    <location>
        <begin position="48"/>
        <end position="267"/>
    </location>
</feature>
<feature type="transmembrane region" description="Helical" evidence="6">
    <location>
        <begin position="278"/>
        <end position="302"/>
    </location>
</feature>
<evidence type="ECO:0000256" key="2">
    <source>
        <dbReference type="ARBA" id="ARBA00022475"/>
    </source>
</evidence>
<sequence>MRPVRLRNYIFYLLALTITLPLLVLSYSQYRMIEQEIRKDDLLLVEDALALSNNIKNRVDSAKTLVVMSASTLQVYGTEDKSALRAILKSILTEVPYFLNIHYGDVNGDVIVFEPPKNARNESNEGVSHTNRDHWSHIRNRDSVYISDVIMATGAANVPIVNICAPAINKSGKIIGYAVSALDLKSLYEDVVSGLDIQDSAVYILDKKGAPIYATDHVNSPEPLIPSKVLKELVANKENAQVLSRNDASDLVGAIREIPGLGWYVGVFKKEEDRESAIISMAATNSLIFFFLLLVTFILASYSVRPLIESVNKLIEQVREGKAVPTEAEKVHHPEELVELQKAFCRLLVKLKSHQKSEGALSELSESDVQKEVELLKEQYEFLQALITLLPSPMAIVDENGFVRFLNQSASKFFDKAVAGANFAQMLKEKFEEDNFGFNLHGMSEEKILKTKDTREDFLLQRRELPPIKGTRRSVYLLSPFKEPDWNSK</sequence>
<feature type="transmembrane region" description="Helical" evidence="6">
    <location>
        <begin position="6"/>
        <end position="28"/>
    </location>
</feature>
<comment type="subcellular location">
    <subcellularLocation>
        <location evidence="1">Cell membrane</location>
        <topology evidence="1">Multi-pass membrane protein</topology>
    </subcellularLocation>
</comment>
<dbReference type="Proteomes" id="UP000462362">
    <property type="component" value="Unassembled WGS sequence"/>
</dbReference>
<evidence type="ECO:0000256" key="4">
    <source>
        <dbReference type="ARBA" id="ARBA00022989"/>
    </source>
</evidence>
<evidence type="ECO:0000313" key="9">
    <source>
        <dbReference type="Proteomes" id="UP000462362"/>
    </source>
</evidence>
<evidence type="ECO:0000256" key="5">
    <source>
        <dbReference type="ARBA" id="ARBA00023136"/>
    </source>
</evidence>
<evidence type="ECO:0000256" key="3">
    <source>
        <dbReference type="ARBA" id="ARBA00022692"/>
    </source>
</evidence>
<dbReference type="Pfam" id="PF02743">
    <property type="entry name" value="dCache_1"/>
    <property type="match status" value="1"/>
</dbReference>
<evidence type="ECO:0000259" key="7">
    <source>
        <dbReference type="Pfam" id="PF02743"/>
    </source>
</evidence>
<dbReference type="CDD" id="cd18774">
    <property type="entry name" value="PDC2_HK_sensor"/>
    <property type="match status" value="1"/>
</dbReference>
<accession>A0A6I3S395</accession>